<evidence type="ECO:0000313" key="2">
    <source>
        <dbReference type="EMBL" id="GAU93078.1"/>
    </source>
</evidence>
<keyword evidence="1" id="KW-1133">Transmembrane helix</keyword>
<feature type="transmembrane region" description="Helical" evidence="1">
    <location>
        <begin position="48"/>
        <end position="68"/>
    </location>
</feature>
<organism evidence="2 3">
    <name type="scientific">Ramazzottius varieornatus</name>
    <name type="common">Water bear</name>
    <name type="synonym">Tardigrade</name>
    <dbReference type="NCBI Taxonomy" id="947166"/>
    <lineage>
        <taxon>Eukaryota</taxon>
        <taxon>Metazoa</taxon>
        <taxon>Ecdysozoa</taxon>
        <taxon>Tardigrada</taxon>
        <taxon>Eutardigrada</taxon>
        <taxon>Parachela</taxon>
        <taxon>Hypsibioidea</taxon>
        <taxon>Ramazzottiidae</taxon>
        <taxon>Ramazzottius</taxon>
    </lineage>
</organism>
<keyword evidence="1" id="KW-0472">Membrane</keyword>
<keyword evidence="3" id="KW-1185">Reference proteome</keyword>
<gene>
    <name evidence="2" type="primary">RvY_05067-1</name>
    <name evidence="2" type="synonym">RvY_05067.1</name>
    <name evidence="2" type="ORF">RvY_05067</name>
</gene>
<evidence type="ECO:0000313" key="3">
    <source>
        <dbReference type="Proteomes" id="UP000186922"/>
    </source>
</evidence>
<dbReference type="AlphaFoldDB" id="A0A1D1V3P0"/>
<proteinExistence type="predicted"/>
<comment type="caution">
    <text evidence="2">The sequence shown here is derived from an EMBL/GenBank/DDBJ whole genome shotgun (WGS) entry which is preliminary data.</text>
</comment>
<dbReference type="Proteomes" id="UP000186922">
    <property type="component" value="Unassembled WGS sequence"/>
</dbReference>
<keyword evidence="1" id="KW-0812">Transmembrane</keyword>
<accession>A0A1D1V3P0</accession>
<sequence length="112" mass="12823">MERRHGNHALPDITHAQHIAKEFSTNREARVHYFEVVFLVFCYRMTSGLKVLSCQCVIFLTAPFFILVQMNLRQLFISGLPAEEIFNVNLSGTTSFFDVGGIKELELAERKS</sequence>
<reference evidence="2 3" key="1">
    <citation type="journal article" date="2016" name="Nat. Commun.">
        <title>Extremotolerant tardigrade genome and improved radiotolerance of human cultured cells by tardigrade-unique protein.</title>
        <authorList>
            <person name="Hashimoto T."/>
            <person name="Horikawa D.D."/>
            <person name="Saito Y."/>
            <person name="Kuwahara H."/>
            <person name="Kozuka-Hata H."/>
            <person name="Shin-I T."/>
            <person name="Minakuchi Y."/>
            <person name="Ohishi K."/>
            <person name="Motoyama A."/>
            <person name="Aizu T."/>
            <person name="Enomoto A."/>
            <person name="Kondo K."/>
            <person name="Tanaka S."/>
            <person name="Hara Y."/>
            <person name="Koshikawa S."/>
            <person name="Sagara H."/>
            <person name="Miura T."/>
            <person name="Yokobori S."/>
            <person name="Miyagawa K."/>
            <person name="Suzuki Y."/>
            <person name="Kubo T."/>
            <person name="Oyama M."/>
            <person name="Kohara Y."/>
            <person name="Fujiyama A."/>
            <person name="Arakawa K."/>
            <person name="Katayama T."/>
            <person name="Toyoda A."/>
            <person name="Kunieda T."/>
        </authorList>
    </citation>
    <scope>NUCLEOTIDE SEQUENCE [LARGE SCALE GENOMIC DNA]</scope>
    <source>
        <strain evidence="2 3">YOKOZUNA-1</strain>
    </source>
</reference>
<dbReference type="EMBL" id="BDGG01000002">
    <property type="protein sequence ID" value="GAU93078.1"/>
    <property type="molecule type" value="Genomic_DNA"/>
</dbReference>
<protein>
    <submittedName>
        <fullName evidence="2">Uncharacterized protein</fullName>
    </submittedName>
</protein>
<evidence type="ECO:0000256" key="1">
    <source>
        <dbReference type="SAM" id="Phobius"/>
    </source>
</evidence>
<name>A0A1D1V3P0_RAMVA</name>